<dbReference type="InterPro" id="IPR050523">
    <property type="entry name" value="AKR_Detox_Biosynth"/>
</dbReference>
<comment type="caution">
    <text evidence="3">The sequence shown here is derived from an EMBL/GenBank/DDBJ whole genome shotgun (WGS) entry which is preliminary data.</text>
</comment>
<keyword evidence="1" id="KW-0560">Oxidoreductase</keyword>
<dbReference type="Gene3D" id="3.20.20.100">
    <property type="entry name" value="NADP-dependent oxidoreductase domain"/>
    <property type="match status" value="1"/>
</dbReference>
<evidence type="ECO:0000256" key="1">
    <source>
        <dbReference type="ARBA" id="ARBA00023002"/>
    </source>
</evidence>
<dbReference type="GO" id="GO:0016491">
    <property type="term" value="F:oxidoreductase activity"/>
    <property type="evidence" value="ECO:0007669"/>
    <property type="project" value="UniProtKB-KW"/>
</dbReference>
<keyword evidence="4" id="KW-1185">Reference proteome</keyword>
<evidence type="ECO:0000313" key="3">
    <source>
        <dbReference type="EMBL" id="MBO1903242.1"/>
    </source>
</evidence>
<dbReference type="InterPro" id="IPR036812">
    <property type="entry name" value="NAD(P)_OxRdtase_dom_sf"/>
</dbReference>
<dbReference type="PANTHER" id="PTHR43364">
    <property type="entry name" value="NADH-SPECIFIC METHYLGLYOXAL REDUCTASE-RELATED"/>
    <property type="match status" value="1"/>
</dbReference>
<gene>
    <name evidence="3" type="ORF">J4H92_14955</name>
</gene>
<dbReference type="Proteomes" id="UP000664382">
    <property type="component" value="Unassembled WGS sequence"/>
</dbReference>
<dbReference type="Pfam" id="PF00248">
    <property type="entry name" value="Aldo_ket_red"/>
    <property type="match status" value="1"/>
</dbReference>
<dbReference type="AlphaFoldDB" id="A0A939MQS9"/>
<dbReference type="InterPro" id="IPR023210">
    <property type="entry name" value="NADP_OxRdtase_dom"/>
</dbReference>
<feature type="domain" description="NADP-dependent oxidoreductase" evidence="2">
    <location>
        <begin position="19"/>
        <end position="313"/>
    </location>
</feature>
<organism evidence="3 4">
    <name type="scientific">Leucobacter weissii</name>
    <dbReference type="NCBI Taxonomy" id="1983706"/>
    <lineage>
        <taxon>Bacteria</taxon>
        <taxon>Bacillati</taxon>
        <taxon>Actinomycetota</taxon>
        <taxon>Actinomycetes</taxon>
        <taxon>Micrococcales</taxon>
        <taxon>Microbacteriaceae</taxon>
        <taxon>Leucobacter</taxon>
    </lineage>
</organism>
<dbReference type="PANTHER" id="PTHR43364:SF4">
    <property type="entry name" value="NAD(P)-LINKED OXIDOREDUCTASE SUPERFAMILY PROTEIN"/>
    <property type="match status" value="1"/>
</dbReference>
<dbReference type="SUPFAM" id="SSF51430">
    <property type="entry name" value="NAD(P)-linked oxidoreductase"/>
    <property type="match status" value="1"/>
</dbReference>
<sequence>MSSDAAVPSDAGVGAIPPVILGTMTFADTVDEGDADAILGAALDAGVTWIDTANVYAGGKTEEMLARLLPRDGIVLATKVGMDTPELEGRSPLSGDGIEVALTASLRRLRRDSVDLLYLHKPDYDTDIRETLTTIAALIDRGLISAYGVSNYAAWQIAVIMAEADKAGMPRPVIAQQLYNPIARALESEYTSFAQWASLPTAVYNPLAGGLLARRHARGSAEETGRFGRARIASVYRERYWNDKLLDASDSFADLADRAGIAPAEAALRWVAARPTTDSVVVGASSSAQLGANLRALAAGPLDPSVIAKIDAVGDALHGPVPPYNR</sequence>
<dbReference type="PRINTS" id="PR00069">
    <property type="entry name" value="ALDKETRDTASE"/>
</dbReference>
<accession>A0A939MQS9</accession>
<reference evidence="3" key="1">
    <citation type="submission" date="2021-03" db="EMBL/GenBank/DDBJ databases">
        <title>Leucobacter chromiisoli sp. nov., isolated from chromium-containing soil of chemical plant.</title>
        <authorList>
            <person name="Xu Z."/>
        </authorList>
    </citation>
    <scope>NUCLEOTIDE SEQUENCE</scope>
    <source>
        <strain evidence="3">S27</strain>
    </source>
</reference>
<name>A0A939MQS9_9MICO</name>
<evidence type="ECO:0000259" key="2">
    <source>
        <dbReference type="Pfam" id="PF00248"/>
    </source>
</evidence>
<dbReference type="EMBL" id="JAGDYM010000021">
    <property type="protein sequence ID" value="MBO1903242.1"/>
    <property type="molecule type" value="Genomic_DNA"/>
</dbReference>
<evidence type="ECO:0000313" key="4">
    <source>
        <dbReference type="Proteomes" id="UP000664382"/>
    </source>
</evidence>
<dbReference type="InterPro" id="IPR020471">
    <property type="entry name" value="AKR"/>
</dbReference>
<dbReference type="GO" id="GO:0005829">
    <property type="term" value="C:cytosol"/>
    <property type="evidence" value="ECO:0007669"/>
    <property type="project" value="TreeGrafter"/>
</dbReference>
<protein>
    <submittedName>
        <fullName evidence="3">Aldo/keto reductase</fullName>
    </submittedName>
</protein>
<dbReference type="RefSeq" id="WP_208098974.1">
    <property type="nucleotide sequence ID" value="NZ_JAGDYM010000021.1"/>
</dbReference>
<proteinExistence type="predicted"/>